<comment type="catalytic activity">
    <reaction evidence="1">
        <text>2-(N(omega)-L-arginino)succinate = fumarate + L-arginine</text>
        <dbReference type="Rhea" id="RHEA:24020"/>
        <dbReference type="ChEBI" id="CHEBI:29806"/>
        <dbReference type="ChEBI" id="CHEBI:32682"/>
        <dbReference type="ChEBI" id="CHEBI:57472"/>
        <dbReference type="EC" id="4.3.2.1"/>
    </reaction>
</comment>
<dbReference type="UniPathway" id="UPA00068">
    <property type="reaction ID" value="UER00114"/>
</dbReference>
<keyword evidence="4" id="KW-0055">Arginine biosynthesis</keyword>
<dbReference type="KEGG" id="mcos:GM418_29945"/>
<dbReference type="SUPFAM" id="SSF48557">
    <property type="entry name" value="L-aspartase-like"/>
    <property type="match status" value="1"/>
</dbReference>
<evidence type="ECO:0000256" key="3">
    <source>
        <dbReference type="ARBA" id="ARBA00012338"/>
    </source>
</evidence>
<dbReference type="Gene3D" id="1.10.40.30">
    <property type="entry name" value="Fumarase/aspartase (C-terminal domain)"/>
    <property type="match status" value="1"/>
</dbReference>
<evidence type="ECO:0000256" key="4">
    <source>
        <dbReference type="ARBA" id="ARBA00022571"/>
    </source>
</evidence>
<dbReference type="InterPro" id="IPR008948">
    <property type="entry name" value="L-Aspartase-like"/>
</dbReference>
<sequence>MNYIKNFIGTIILSILIFGTCFSQETGSREYHIKSRTLSEYYHKRIPEKVLYSEKPIGNTGLHSMPWMLNAWSPYKNDLTALVDSINTIDHTAWINTAWAVMEMKTGMVPNHSINALAGALLEFWENPKENYKNIGDLETFIFEKYGEEVGNYLRIARTQPSMKQQMAIRPALLKLIIELDDFSQILLELADRSKEAVMPGYTHIRHAQPTTFGHYILSVFDPIQRCIKTLEDGYRAMSLNELGCGALAGTSWPIDRDMVSHYIACEGLIENTNDAVSQTDGYVSLVAGLCNISAILSRLGVDLDYWSTREYDFIEFEIGAGSFMMPNKRSNQTYFESTYNHSATMVGYLTEVATMGIRIPHGDMNAMAYKFAPPTLQAINSVKGMTNQFLYHFPGMELHEEVMLATVREGSSCSSELANEISRRFTIDFRKAHEIVNIFIHKSAEQKSIATNFNEANIETLQDAAKQVVGHELDLSQSELTMLMDPVHFVEVTNSKGGVAPSEVSRMITERWKQLDSARKHHIDLVKNEENAQQSMMDDLRELYNSSLKE</sequence>
<keyword evidence="4" id="KW-0028">Amino-acid biosynthesis</keyword>
<evidence type="ECO:0000256" key="2">
    <source>
        <dbReference type="ARBA" id="ARBA00004941"/>
    </source>
</evidence>
<gene>
    <name evidence="6" type="ORF">GM418_29945</name>
</gene>
<dbReference type="InterPro" id="IPR009049">
    <property type="entry name" value="Argininosuccinate_lyase"/>
</dbReference>
<dbReference type="PRINTS" id="PR00145">
    <property type="entry name" value="ARGSUCLYASE"/>
</dbReference>
<dbReference type="Proteomes" id="UP000428260">
    <property type="component" value="Chromosome"/>
</dbReference>
<dbReference type="Gene3D" id="1.20.200.10">
    <property type="entry name" value="Fumarase/aspartase (Central domain)"/>
    <property type="match status" value="1"/>
</dbReference>
<dbReference type="EC" id="4.3.2.1" evidence="3"/>
<evidence type="ECO:0000313" key="6">
    <source>
        <dbReference type="EMBL" id="QGY47735.1"/>
    </source>
</evidence>
<evidence type="ECO:0000313" key="7">
    <source>
        <dbReference type="Proteomes" id="UP000428260"/>
    </source>
</evidence>
<reference evidence="6 7" key="1">
    <citation type="submission" date="2019-11" db="EMBL/GenBank/DDBJ databases">
        <authorList>
            <person name="Zheng R.K."/>
            <person name="Sun C.M."/>
        </authorList>
    </citation>
    <scope>NUCLEOTIDE SEQUENCE [LARGE SCALE GENOMIC DNA]</scope>
    <source>
        <strain evidence="6 7">WC007</strain>
    </source>
</reference>
<protein>
    <recommendedName>
        <fullName evidence="3">argininosuccinate lyase</fullName>
        <ecNumber evidence="3">4.3.2.1</ecNumber>
    </recommendedName>
</protein>
<keyword evidence="7" id="KW-1185">Reference proteome</keyword>
<dbReference type="PANTHER" id="PTHR43814">
    <property type="entry name" value="ARGININOSUCCINATE LYASE"/>
    <property type="match status" value="1"/>
</dbReference>
<dbReference type="InterPro" id="IPR022761">
    <property type="entry name" value="Fumarate_lyase_N"/>
</dbReference>
<evidence type="ECO:0000259" key="5">
    <source>
        <dbReference type="Pfam" id="PF00206"/>
    </source>
</evidence>
<accession>A0A6I6JXB6</accession>
<dbReference type="InterPro" id="IPR000362">
    <property type="entry name" value="Fumarate_lyase_fam"/>
</dbReference>
<proteinExistence type="predicted"/>
<dbReference type="Pfam" id="PF00206">
    <property type="entry name" value="Lyase_1"/>
    <property type="match status" value="1"/>
</dbReference>
<dbReference type="RefSeq" id="WP_158871894.1">
    <property type="nucleotide sequence ID" value="NZ_CP046401.1"/>
</dbReference>
<evidence type="ECO:0000256" key="1">
    <source>
        <dbReference type="ARBA" id="ARBA00000985"/>
    </source>
</evidence>
<dbReference type="GO" id="GO:0004056">
    <property type="term" value="F:argininosuccinate lyase activity"/>
    <property type="evidence" value="ECO:0007669"/>
    <property type="project" value="UniProtKB-EC"/>
</dbReference>
<name>A0A6I6JXB6_9BACT</name>
<dbReference type="AlphaFoldDB" id="A0A6I6JXB6"/>
<comment type="pathway">
    <text evidence="2">Amino-acid biosynthesis; L-arginine biosynthesis; L-arginine from L-ornithine and carbamoyl phosphate: step 3/3.</text>
</comment>
<dbReference type="EMBL" id="CP046401">
    <property type="protein sequence ID" value="QGY47735.1"/>
    <property type="molecule type" value="Genomic_DNA"/>
</dbReference>
<dbReference type="GO" id="GO:0042450">
    <property type="term" value="P:L-arginine biosynthetic process via ornithine"/>
    <property type="evidence" value="ECO:0007669"/>
    <property type="project" value="InterPro"/>
</dbReference>
<feature type="domain" description="Fumarate lyase N-terminal" evidence="5">
    <location>
        <begin position="168"/>
        <end position="334"/>
    </location>
</feature>
<dbReference type="GO" id="GO:0005829">
    <property type="term" value="C:cytosol"/>
    <property type="evidence" value="ECO:0007669"/>
    <property type="project" value="TreeGrafter"/>
</dbReference>
<dbReference type="PRINTS" id="PR00149">
    <property type="entry name" value="FUMRATELYASE"/>
</dbReference>
<organism evidence="6 7">
    <name type="scientific">Maribellus comscasis</name>
    <dbReference type="NCBI Taxonomy" id="2681766"/>
    <lineage>
        <taxon>Bacteria</taxon>
        <taxon>Pseudomonadati</taxon>
        <taxon>Bacteroidota</taxon>
        <taxon>Bacteroidia</taxon>
        <taxon>Marinilabiliales</taxon>
        <taxon>Prolixibacteraceae</taxon>
        <taxon>Maribellus</taxon>
    </lineage>
</organism>
<dbReference type="PANTHER" id="PTHR43814:SF1">
    <property type="entry name" value="ARGININOSUCCINATE LYASE"/>
    <property type="match status" value="1"/>
</dbReference>